<comment type="catalytic activity">
    <reaction evidence="1">
        <text>3-cyano-L-alanine + 2 H2O = L-aspartate + NH4(+)</text>
        <dbReference type="Rhea" id="RHEA:11188"/>
        <dbReference type="ChEBI" id="CHEBI:15377"/>
        <dbReference type="ChEBI" id="CHEBI:28938"/>
        <dbReference type="ChEBI" id="CHEBI:29991"/>
        <dbReference type="ChEBI" id="CHEBI:77860"/>
        <dbReference type="EC" id="3.5.5.4"/>
    </reaction>
</comment>
<evidence type="ECO:0000256" key="2">
    <source>
        <dbReference type="ARBA" id="ARBA00008129"/>
    </source>
</evidence>
<proteinExistence type="inferred from homology"/>
<dbReference type="PANTHER" id="PTHR46044">
    <property type="entry name" value="NITRILASE"/>
    <property type="match status" value="1"/>
</dbReference>
<dbReference type="InParanoid" id="A0A2V0PLL8"/>
<dbReference type="GO" id="GO:0047427">
    <property type="term" value="F:cyanoalanine nitrilase activity"/>
    <property type="evidence" value="ECO:0007669"/>
    <property type="project" value="UniProtKB-EC"/>
</dbReference>
<dbReference type="Pfam" id="PF00795">
    <property type="entry name" value="CN_hydrolase"/>
    <property type="match status" value="1"/>
</dbReference>
<accession>A0A2V0PLL8</accession>
<dbReference type="FunCoup" id="A0A2V0PLL8">
    <property type="interactions" value="506"/>
</dbReference>
<keyword evidence="8" id="KW-1185">Reference proteome</keyword>
<evidence type="ECO:0000313" key="8">
    <source>
        <dbReference type="Proteomes" id="UP000247498"/>
    </source>
</evidence>
<evidence type="ECO:0000313" key="7">
    <source>
        <dbReference type="EMBL" id="GBF98953.1"/>
    </source>
</evidence>
<dbReference type="Proteomes" id="UP000247498">
    <property type="component" value="Unassembled WGS sequence"/>
</dbReference>
<reference evidence="7 8" key="1">
    <citation type="journal article" date="2018" name="Sci. Rep.">
        <title>Raphidocelis subcapitata (=Pseudokirchneriella subcapitata) provides an insight into genome evolution and environmental adaptations in the Sphaeropleales.</title>
        <authorList>
            <person name="Suzuki S."/>
            <person name="Yamaguchi H."/>
            <person name="Nakajima N."/>
            <person name="Kawachi M."/>
        </authorList>
    </citation>
    <scope>NUCLEOTIDE SEQUENCE [LARGE SCALE GENOMIC DNA]</scope>
    <source>
        <strain evidence="7 8">NIES-35</strain>
    </source>
</reference>
<protein>
    <recommendedName>
        <fullName evidence="3">cyanoalanine nitrilase</fullName>
        <ecNumber evidence="3">3.5.5.4</ecNumber>
    </recommendedName>
</protein>
<dbReference type="AlphaFoldDB" id="A0A2V0PLL8"/>
<dbReference type="PROSITE" id="PS50263">
    <property type="entry name" value="CN_HYDROLASE"/>
    <property type="match status" value="1"/>
</dbReference>
<dbReference type="EC" id="3.5.5.4" evidence="3"/>
<dbReference type="SUPFAM" id="SSF56317">
    <property type="entry name" value="Carbon-nitrogen hydrolase"/>
    <property type="match status" value="1"/>
</dbReference>
<evidence type="ECO:0000256" key="3">
    <source>
        <dbReference type="ARBA" id="ARBA00039044"/>
    </source>
</evidence>
<comment type="caution">
    <text evidence="7">The sequence shown here is derived from an EMBL/GenBank/DDBJ whole genome shotgun (WGS) entry which is preliminary data.</text>
</comment>
<dbReference type="InterPro" id="IPR036526">
    <property type="entry name" value="C-N_Hydrolase_sf"/>
</dbReference>
<dbReference type="STRING" id="307507.A0A2V0PLL8"/>
<dbReference type="InterPro" id="IPR003010">
    <property type="entry name" value="C-N_Hydrolase"/>
</dbReference>
<organism evidence="7 8">
    <name type="scientific">Raphidocelis subcapitata</name>
    <dbReference type="NCBI Taxonomy" id="307507"/>
    <lineage>
        <taxon>Eukaryota</taxon>
        <taxon>Viridiplantae</taxon>
        <taxon>Chlorophyta</taxon>
        <taxon>core chlorophytes</taxon>
        <taxon>Chlorophyceae</taxon>
        <taxon>CS clade</taxon>
        <taxon>Sphaeropleales</taxon>
        <taxon>Selenastraceae</taxon>
        <taxon>Raphidocelis</taxon>
    </lineage>
</organism>
<keyword evidence="5" id="KW-0732">Signal</keyword>
<feature type="domain" description="CN hydrolase" evidence="6">
    <location>
        <begin position="37"/>
        <end position="336"/>
    </location>
</feature>
<evidence type="ECO:0000256" key="1">
    <source>
        <dbReference type="ARBA" id="ARBA00000322"/>
    </source>
</evidence>
<dbReference type="EMBL" id="BDRX01000140">
    <property type="protein sequence ID" value="GBF98953.1"/>
    <property type="molecule type" value="Genomic_DNA"/>
</dbReference>
<gene>
    <name evidence="7" type="ORF">Rsub_12599</name>
</gene>
<sequence>MRPLAFLLLLVCAATAAAKNASSVPDGNKKEPPNADIKIGVANMEEVYWELQPTVEKACKFITAAGDAGIKLLTFAEGVLSGYPWWNWWTQTFDMAGNEMIGGHWVLNSARVGYPEFEPLLDCIKKAKVNVVIPMNERDNKGSQAAVFNAIVFIDSNGKVVARHRKVLPSFTERFWWTHGDGSDLVVVDMPGVGRVCGLLCWENFVLMARYTLIAQDCEFWVSPTQDIGPGWANHIKSMAKEAGAYVMGAGQMFRPAEAAKSPLATQHSGNSKWVKSMTDAFAAVGGGATTKGYFMDGGALIANPFGQTLVGPIYSGCTHCYPECPSSVRDNSIEWARDEGCPDLDGLGPNERCGFLPVTGITRPTANADDEEFIMWAVANRDEAIAAKKVSVNVGTDLIPQKMFKVTWNNRQGSHITEVDGKVSGSKPIYVDSKWRSKALKADKMHYGLNADGL</sequence>
<dbReference type="PANTHER" id="PTHR46044:SF1">
    <property type="entry name" value="CN HYDROLASE DOMAIN-CONTAINING PROTEIN"/>
    <property type="match status" value="1"/>
</dbReference>
<dbReference type="GO" id="GO:0016836">
    <property type="term" value="F:hydro-lyase activity"/>
    <property type="evidence" value="ECO:0007669"/>
    <property type="project" value="UniProtKB-ARBA"/>
</dbReference>
<evidence type="ECO:0000259" key="6">
    <source>
        <dbReference type="PROSITE" id="PS50263"/>
    </source>
</evidence>
<feature type="signal peptide" evidence="5">
    <location>
        <begin position="1"/>
        <end position="18"/>
    </location>
</feature>
<feature type="active site" description="Proton acceptor" evidence="4">
    <location>
        <position position="77"/>
    </location>
</feature>
<evidence type="ECO:0000256" key="4">
    <source>
        <dbReference type="PROSITE-ProRule" id="PRU10139"/>
    </source>
</evidence>
<dbReference type="InterPro" id="IPR000132">
    <property type="entry name" value="Nitrilase/CN_hydratase_CS"/>
</dbReference>
<name>A0A2V0PLL8_9CHLO</name>
<dbReference type="PROSITE" id="PS00920">
    <property type="entry name" value="NITRIL_CHT_1"/>
    <property type="match status" value="1"/>
</dbReference>
<evidence type="ECO:0000256" key="5">
    <source>
        <dbReference type="SAM" id="SignalP"/>
    </source>
</evidence>
<comment type="similarity">
    <text evidence="2">Belongs to the carbon-nitrogen hydrolase superfamily. Nitrilase family.</text>
</comment>
<dbReference type="InterPro" id="IPR044149">
    <property type="entry name" value="Nitrilases_CHs"/>
</dbReference>
<feature type="chain" id="PRO_5016049317" description="cyanoalanine nitrilase" evidence="5">
    <location>
        <begin position="19"/>
        <end position="455"/>
    </location>
</feature>
<dbReference type="Gene3D" id="3.60.110.10">
    <property type="entry name" value="Carbon-nitrogen hydrolase"/>
    <property type="match status" value="1"/>
</dbReference>
<dbReference type="OrthoDB" id="1925350at2759"/>